<accession>A0A4Z1A9D8</accession>
<dbReference type="Proteomes" id="UP000298263">
    <property type="component" value="Unassembled WGS sequence"/>
</dbReference>
<dbReference type="RefSeq" id="WP_135588800.1">
    <property type="nucleotide sequence ID" value="NZ_RQGO01000018.1"/>
</dbReference>
<protein>
    <recommendedName>
        <fullName evidence="3">Outer membrane protein beta-barrel domain-containing protein</fullName>
    </recommendedName>
</protein>
<dbReference type="EMBL" id="RQGP01000011">
    <property type="protein sequence ID" value="TGL92966.1"/>
    <property type="molecule type" value="Genomic_DNA"/>
</dbReference>
<gene>
    <name evidence="1" type="ORF">EHQ69_07305</name>
</gene>
<evidence type="ECO:0000313" key="1">
    <source>
        <dbReference type="EMBL" id="TGL92966.1"/>
    </source>
</evidence>
<comment type="caution">
    <text evidence="1">The sequence shown here is derived from an EMBL/GenBank/DDBJ whole genome shotgun (WGS) entry which is preliminary data.</text>
</comment>
<proteinExistence type="predicted"/>
<organism evidence="1 2">
    <name type="scientific">Leptospira congkakensis</name>
    <dbReference type="NCBI Taxonomy" id="2484932"/>
    <lineage>
        <taxon>Bacteria</taxon>
        <taxon>Pseudomonadati</taxon>
        <taxon>Spirochaetota</taxon>
        <taxon>Spirochaetia</taxon>
        <taxon>Leptospirales</taxon>
        <taxon>Leptospiraceae</taxon>
        <taxon>Leptospira</taxon>
    </lineage>
</organism>
<evidence type="ECO:0000313" key="2">
    <source>
        <dbReference type="Proteomes" id="UP000298263"/>
    </source>
</evidence>
<evidence type="ECO:0008006" key="3">
    <source>
        <dbReference type="Google" id="ProtNLM"/>
    </source>
</evidence>
<dbReference type="AlphaFoldDB" id="A0A4Z1A9D8"/>
<name>A0A4Z1A9D8_9LEPT</name>
<dbReference type="OrthoDB" id="331700at2"/>
<keyword evidence="2" id="KW-1185">Reference proteome</keyword>
<reference evidence="1" key="1">
    <citation type="journal article" date="2019" name="PLoS Negl. Trop. Dis.">
        <title>Revisiting the worldwide diversity of Leptospira species in the environment.</title>
        <authorList>
            <person name="Vincent A.T."/>
            <person name="Schiettekatte O."/>
            <person name="Bourhy P."/>
            <person name="Veyrier F.J."/>
            <person name="Picardeau M."/>
        </authorList>
    </citation>
    <scope>NUCLEOTIDE SEQUENCE [LARGE SCALE GENOMIC DNA]</scope>
    <source>
        <strain evidence="1">201702422</strain>
    </source>
</reference>
<sequence length="241" mass="27670">MKFYVIILLLIGNSIYSQTLFETQSKIRTEKPFSIYTGQNSVSYYYSMQFLGASYAFDSKNEIGVNLIFSKYSSNDKKSILPSPSYLFVFNEKFSFEQNSMKVFYNYYIFNSPFFFNATIGSLPEVSQTYSAIILPIFSNNNSELNINVTRKATAYFSPGLGMKLILDNGIFFSVFGGPMFIYENQIKSNSYSYLTSNSDYQNILSTFIFDYLIESKKKDLFGFSKRNSEAYIDFSAGISF</sequence>